<name>A0A915Q4U5_9BILA</name>
<evidence type="ECO:0000256" key="1">
    <source>
        <dbReference type="SAM" id="MobiDB-lite"/>
    </source>
</evidence>
<feature type="region of interest" description="Disordered" evidence="1">
    <location>
        <begin position="93"/>
        <end position="116"/>
    </location>
</feature>
<proteinExistence type="predicted"/>
<organism evidence="2 3">
    <name type="scientific">Setaria digitata</name>
    <dbReference type="NCBI Taxonomy" id="48799"/>
    <lineage>
        <taxon>Eukaryota</taxon>
        <taxon>Metazoa</taxon>
        <taxon>Ecdysozoa</taxon>
        <taxon>Nematoda</taxon>
        <taxon>Chromadorea</taxon>
        <taxon>Rhabditida</taxon>
        <taxon>Spirurina</taxon>
        <taxon>Spiruromorpha</taxon>
        <taxon>Filarioidea</taxon>
        <taxon>Setariidae</taxon>
        <taxon>Setaria</taxon>
    </lineage>
</organism>
<evidence type="ECO:0000313" key="2">
    <source>
        <dbReference type="Proteomes" id="UP000887581"/>
    </source>
</evidence>
<accession>A0A915Q4U5</accession>
<reference evidence="3" key="1">
    <citation type="submission" date="2022-11" db="UniProtKB">
        <authorList>
            <consortium name="WormBaseParasite"/>
        </authorList>
    </citation>
    <scope>IDENTIFICATION</scope>
</reference>
<dbReference type="WBParaSite" id="sdigi.contig58.g3187.t1">
    <property type="protein sequence ID" value="sdigi.contig58.g3187.t1"/>
    <property type="gene ID" value="sdigi.contig58.g3187"/>
</dbReference>
<sequence>MNFDESVIQKSTNLKIEKAKESDLSKNTFQKTLASYQQPILIRQLVKRPDNGSEVIGKQLMTQKTLEESNTKEQSSQESYKTVEAYGSHRATVYYPPDNEEDNEKPEMHKNPLIGHPSIVTFPGEMMLRRSIFYHS</sequence>
<feature type="region of interest" description="Disordered" evidence="1">
    <location>
        <begin position="62"/>
        <end position="81"/>
    </location>
</feature>
<dbReference type="Proteomes" id="UP000887581">
    <property type="component" value="Unplaced"/>
</dbReference>
<protein>
    <submittedName>
        <fullName evidence="3">Uncharacterized protein</fullName>
    </submittedName>
</protein>
<evidence type="ECO:0000313" key="3">
    <source>
        <dbReference type="WBParaSite" id="sdigi.contig58.g3187.t1"/>
    </source>
</evidence>
<dbReference type="AlphaFoldDB" id="A0A915Q4U5"/>
<keyword evidence="2" id="KW-1185">Reference proteome</keyword>